<reference evidence="7" key="1">
    <citation type="submission" date="2022-11" db="UniProtKB">
        <authorList>
            <consortium name="WormBaseParasite"/>
        </authorList>
    </citation>
    <scope>IDENTIFICATION</scope>
</reference>
<protein>
    <submittedName>
        <fullName evidence="7">TIL domain-containing protein</fullName>
    </submittedName>
</protein>
<dbReference type="PANTHER" id="PTHR23259:SF70">
    <property type="entry name" value="ACCESSORY GLAND PROTEIN ACP62F-RELATED"/>
    <property type="match status" value="1"/>
</dbReference>
<dbReference type="Pfam" id="PF01826">
    <property type="entry name" value="TIL"/>
    <property type="match status" value="1"/>
</dbReference>
<feature type="signal peptide" evidence="4">
    <location>
        <begin position="1"/>
        <end position="17"/>
    </location>
</feature>
<keyword evidence="4" id="KW-0732">Signal</keyword>
<dbReference type="PANTHER" id="PTHR23259">
    <property type="entry name" value="RIDDLE"/>
    <property type="match status" value="1"/>
</dbReference>
<dbReference type="InterPro" id="IPR051368">
    <property type="entry name" value="SerProtInhib-TIL_Domain"/>
</dbReference>
<evidence type="ECO:0000313" key="7">
    <source>
        <dbReference type="WBParaSite" id="jg2852"/>
    </source>
</evidence>
<accession>A0A915E7E6</accession>
<evidence type="ECO:0000313" key="6">
    <source>
        <dbReference type="Proteomes" id="UP000887574"/>
    </source>
</evidence>
<evidence type="ECO:0000256" key="4">
    <source>
        <dbReference type="SAM" id="SignalP"/>
    </source>
</evidence>
<dbReference type="GO" id="GO:0004867">
    <property type="term" value="F:serine-type endopeptidase inhibitor activity"/>
    <property type="evidence" value="ECO:0007669"/>
    <property type="project" value="UniProtKB-KW"/>
</dbReference>
<keyword evidence="2" id="KW-0722">Serine protease inhibitor</keyword>
<feature type="domain" description="TIL" evidence="5">
    <location>
        <begin position="25"/>
        <end position="78"/>
    </location>
</feature>
<feature type="chain" id="PRO_5037295921" evidence="4">
    <location>
        <begin position="18"/>
        <end position="170"/>
    </location>
</feature>
<evidence type="ECO:0000256" key="3">
    <source>
        <dbReference type="ARBA" id="ARBA00023157"/>
    </source>
</evidence>
<dbReference type="AlphaFoldDB" id="A0A915E7E6"/>
<keyword evidence="6" id="KW-1185">Reference proteome</keyword>
<sequence length="170" mass="18048">MHSIVFLFVVFAANSYAQTTNQPLCGLNEEFTTCGTACEPSCSNPSPELCTLQCVIDVCRCVPGFVRSSQGCVALSDCPAKASTADSCGGCGPNEELCDRMCALNVCQCKSGYLRNEVGDCIPDQECNPCAAYDCPEGKHCEPQVVQCVQAPCPPLPNCVDNAGKENKMI</sequence>
<dbReference type="SUPFAM" id="SSF57567">
    <property type="entry name" value="Serine protease inhibitors"/>
    <property type="match status" value="1"/>
</dbReference>
<dbReference type="InterPro" id="IPR002919">
    <property type="entry name" value="TIL_dom"/>
</dbReference>
<name>A0A915E7E6_9BILA</name>
<dbReference type="WBParaSite" id="jg2852">
    <property type="protein sequence ID" value="jg2852"/>
    <property type="gene ID" value="jg2852"/>
</dbReference>
<keyword evidence="1" id="KW-0646">Protease inhibitor</keyword>
<evidence type="ECO:0000256" key="2">
    <source>
        <dbReference type="ARBA" id="ARBA00022900"/>
    </source>
</evidence>
<dbReference type="Proteomes" id="UP000887574">
    <property type="component" value="Unplaced"/>
</dbReference>
<dbReference type="Gene3D" id="2.10.25.10">
    <property type="entry name" value="Laminin"/>
    <property type="match status" value="2"/>
</dbReference>
<dbReference type="InterPro" id="IPR036084">
    <property type="entry name" value="Ser_inhib-like_sf"/>
</dbReference>
<dbReference type="CDD" id="cd19941">
    <property type="entry name" value="TIL"/>
    <property type="match status" value="1"/>
</dbReference>
<keyword evidence="3" id="KW-1015">Disulfide bond</keyword>
<evidence type="ECO:0000259" key="5">
    <source>
        <dbReference type="Pfam" id="PF01826"/>
    </source>
</evidence>
<proteinExistence type="predicted"/>
<organism evidence="6 7">
    <name type="scientific">Ditylenchus dipsaci</name>
    <dbReference type="NCBI Taxonomy" id="166011"/>
    <lineage>
        <taxon>Eukaryota</taxon>
        <taxon>Metazoa</taxon>
        <taxon>Ecdysozoa</taxon>
        <taxon>Nematoda</taxon>
        <taxon>Chromadorea</taxon>
        <taxon>Rhabditida</taxon>
        <taxon>Tylenchina</taxon>
        <taxon>Tylenchomorpha</taxon>
        <taxon>Sphaerularioidea</taxon>
        <taxon>Anguinidae</taxon>
        <taxon>Anguininae</taxon>
        <taxon>Ditylenchus</taxon>
    </lineage>
</organism>
<evidence type="ECO:0000256" key="1">
    <source>
        <dbReference type="ARBA" id="ARBA00022690"/>
    </source>
</evidence>